<organism evidence="3 4">
    <name type="scientific">Brevundimonas viscosa</name>
    <dbReference type="NCBI Taxonomy" id="871741"/>
    <lineage>
        <taxon>Bacteria</taxon>
        <taxon>Pseudomonadati</taxon>
        <taxon>Pseudomonadota</taxon>
        <taxon>Alphaproteobacteria</taxon>
        <taxon>Caulobacterales</taxon>
        <taxon>Caulobacteraceae</taxon>
        <taxon>Brevundimonas</taxon>
    </lineage>
</organism>
<evidence type="ECO:0000259" key="2">
    <source>
        <dbReference type="Pfam" id="PF06725"/>
    </source>
</evidence>
<dbReference type="CDD" id="cd22785">
    <property type="entry name" value="DPBB_MltA-like"/>
    <property type="match status" value="1"/>
</dbReference>
<dbReference type="Proteomes" id="UP000198788">
    <property type="component" value="Unassembled WGS sequence"/>
</dbReference>
<dbReference type="GO" id="GO:0004553">
    <property type="term" value="F:hydrolase activity, hydrolyzing O-glycosyl compounds"/>
    <property type="evidence" value="ECO:0007669"/>
    <property type="project" value="InterPro"/>
</dbReference>
<dbReference type="GO" id="GO:0009253">
    <property type="term" value="P:peptidoglycan catabolic process"/>
    <property type="evidence" value="ECO:0007669"/>
    <property type="project" value="TreeGrafter"/>
</dbReference>
<dbReference type="Gene3D" id="2.40.40.10">
    <property type="entry name" value="RlpA-like domain"/>
    <property type="match status" value="1"/>
</dbReference>
<gene>
    <name evidence="3" type="ORF">SAMN05192570_2502</name>
</gene>
<reference evidence="4" key="1">
    <citation type="submission" date="2016-10" db="EMBL/GenBank/DDBJ databases">
        <authorList>
            <person name="Varghese N."/>
            <person name="Submissions S."/>
        </authorList>
    </citation>
    <scope>NUCLEOTIDE SEQUENCE [LARGE SCALE GENOMIC DNA]</scope>
    <source>
        <strain evidence="4">CGMCC 1.10683</strain>
    </source>
</reference>
<dbReference type="GO" id="GO:0008933">
    <property type="term" value="F:peptidoglycan lytic transglycosylase activity"/>
    <property type="evidence" value="ECO:0007669"/>
    <property type="project" value="TreeGrafter"/>
</dbReference>
<protein>
    <submittedName>
        <fullName evidence="3">3D (Asp-Asp-Asp) domain-containing protein</fullName>
    </submittedName>
</protein>
<dbReference type="AlphaFoldDB" id="A0A1I6SJR9"/>
<dbReference type="InterPro" id="IPR010611">
    <property type="entry name" value="3D_dom"/>
</dbReference>
<dbReference type="RefSeq" id="WP_092311181.1">
    <property type="nucleotide sequence ID" value="NZ_FOZV01000005.1"/>
</dbReference>
<feature type="domain" description="3D" evidence="2">
    <location>
        <begin position="97"/>
        <end position="154"/>
    </location>
</feature>
<dbReference type="GO" id="GO:0009254">
    <property type="term" value="P:peptidoglycan turnover"/>
    <property type="evidence" value="ECO:0007669"/>
    <property type="project" value="InterPro"/>
</dbReference>
<dbReference type="InterPro" id="IPR036908">
    <property type="entry name" value="RlpA-like_sf"/>
</dbReference>
<sequence>MFGTAAALALVWALAFPAQAAVTGEPVSYEAAVASGLGAEPTTPSDDGSASDAELPADARALLDADPRWSARVNLYHAGGGGATGNDSLGCRPIPMRTVAVDPRYIPRRTRLFIPETVGMRMPDGTIHDGYWYASDTGGAIKGQKIDLYTGHGRGSMQPAMRFNQDRVSIVDAGRFDGCPPSWDRVPSQATLMASADTTSAGAN</sequence>
<evidence type="ECO:0000313" key="4">
    <source>
        <dbReference type="Proteomes" id="UP000198788"/>
    </source>
</evidence>
<dbReference type="OrthoDB" id="9798935at2"/>
<keyword evidence="4" id="KW-1185">Reference proteome</keyword>
<dbReference type="GO" id="GO:0019867">
    <property type="term" value="C:outer membrane"/>
    <property type="evidence" value="ECO:0007669"/>
    <property type="project" value="InterPro"/>
</dbReference>
<feature type="chain" id="PRO_5011785684" evidence="1">
    <location>
        <begin position="21"/>
        <end position="204"/>
    </location>
</feature>
<accession>A0A1I6SJR9</accession>
<keyword evidence="1" id="KW-0732">Signal</keyword>
<dbReference type="PANTHER" id="PTHR30124">
    <property type="entry name" value="MEMBRANE-BOUND LYTIC MUREIN TRANSGLYCOSYLASE A"/>
    <property type="match status" value="1"/>
</dbReference>
<dbReference type="SUPFAM" id="SSF50685">
    <property type="entry name" value="Barwin-like endoglucanases"/>
    <property type="match status" value="1"/>
</dbReference>
<dbReference type="Pfam" id="PF06725">
    <property type="entry name" value="3D"/>
    <property type="match status" value="1"/>
</dbReference>
<dbReference type="STRING" id="871741.SAMN05192570_2502"/>
<dbReference type="InterPro" id="IPR026044">
    <property type="entry name" value="MltA"/>
</dbReference>
<dbReference type="PANTHER" id="PTHR30124:SF0">
    <property type="entry name" value="MEMBRANE-BOUND LYTIC MUREIN TRANSGLYCOSYLASE A"/>
    <property type="match status" value="1"/>
</dbReference>
<evidence type="ECO:0000256" key="1">
    <source>
        <dbReference type="SAM" id="SignalP"/>
    </source>
</evidence>
<evidence type="ECO:0000313" key="3">
    <source>
        <dbReference type="EMBL" id="SFS77211.1"/>
    </source>
</evidence>
<feature type="signal peptide" evidence="1">
    <location>
        <begin position="1"/>
        <end position="20"/>
    </location>
</feature>
<dbReference type="EMBL" id="FOZV01000005">
    <property type="protein sequence ID" value="SFS77211.1"/>
    <property type="molecule type" value="Genomic_DNA"/>
</dbReference>
<name>A0A1I6SJR9_9CAUL</name>
<proteinExistence type="predicted"/>